<dbReference type="InParanoid" id="A0A6P4BIQ5"/>
<sequence length="456" mass="51748">MDATKRSMRVLMLPWLAYGHITPFLELAKKLAQRNFQIFFCSSPVNLNSIKHKISDHPNKPNNSIQFVELHLPSLPSLPQENHTMKGLPFLLFPILLKALDMTKPQLSDIIQTLKPDLIIYDVLPLWIPDLASSLNIPSIAIITGGVAFVCVMSFYHVEDDKHVDEREFPFPELYPDHLRIKFSQMRKLPPLSDEQGRDMSPLSMYKKSNSIILVKSCEELEGKYMDYLSASFGKRIVPLGPLVPELVNNDNEGMDIINWLNKKEKSPTVLVTVGSELSMGKEDMVEMAHGLELSNVNFIWVIRFNEGENIKIEDVLPNGFLERTTERGLIVENWIPQMKILSHENIGGFVSHCGWGSVMESIKFGVPIIAVPWALDGPWNARVVEVSGLGLEIERENKNGKLLRESVAKVIKKVVVEKSGEEIRRKAKEMSESIRMKDEEVTNRVVKELLQLCDS</sequence>
<dbReference type="PANTHER" id="PTHR48044">
    <property type="entry name" value="GLYCOSYLTRANSFERASE"/>
    <property type="match status" value="1"/>
</dbReference>
<organism evidence="4 5">
    <name type="scientific">Ziziphus jujuba</name>
    <name type="common">Chinese jujube</name>
    <name type="synonym">Ziziphus sativa</name>
    <dbReference type="NCBI Taxonomy" id="326968"/>
    <lineage>
        <taxon>Eukaryota</taxon>
        <taxon>Viridiplantae</taxon>
        <taxon>Streptophyta</taxon>
        <taxon>Embryophyta</taxon>
        <taxon>Tracheophyta</taxon>
        <taxon>Spermatophyta</taxon>
        <taxon>Magnoliopsida</taxon>
        <taxon>eudicotyledons</taxon>
        <taxon>Gunneridae</taxon>
        <taxon>Pentapetalae</taxon>
        <taxon>rosids</taxon>
        <taxon>fabids</taxon>
        <taxon>Rosales</taxon>
        <taxon>Rhamnaceae</taxon>
        <taxon>Paliureae</taxon>
        <taxon>Ziziphus</taxon>
    </lineage>
</organism>
<dbReference type="Pfam" id="PF26168">
    <property type="entry name" value="Glyco_transf_N"/>
    <property type="match status" value="1"/>
</dbReference>
<dbReference type="InterPro" id="IPR058980">
    <property type="entry name" value="Glyco_transf_N"/>
</dbReference>
<evidence type="ECO:0000313" key="5">
    <source>
        <dbReference type="RefSeq" id="XP_015902974.3"/>
    </source>
</evidence>
<dbReference type="GO" id="GO:0008194">
    <property type="term" value="F:UDP-glycosyltransferase activity"/>
    <property type="evidence" value="ECO:0007669"/>
    <property type="project" value="InterPro"/>
</dbReference>
<evidence type="ECO:0000256" key="2">
    <source>
        <dbReference type="ARBA" id="ARBA00022679"/>
    </source>
</evidence>
<dbReference type="InterPro" id="IPR002213">
    <property type="entry name" value="UDP_glucos_trans"/>
</dbReference>
<evidence type="ECO:0000256" key="1">
    <source>
        <dbReference type="ARBA" id="ARBA00009995"/>
    </source>
</evidence>
<accession>A0A6P4BIQ5</accession>
<gene>
    <name evidence="5" type="primary">LOC107435852</name>
</gene>
<comment type="similarity">
    <text evidence="1">Belongs to the UDP-glycosyltransferase family.</text>
</comment>
<dbReference type="Gene3D" id="3.40.50.2000">
    <property type="entry name" value="Glycogen Phosphorylase B"/>
    <property type="match status" value="2"/>
</dbReference>
<reference evidence="5" key="1">
    <citation type="submission" date="2025-08" db="UniProtKB">
        <authorList>
            <consortium name="RefSeq"/>
        </authorList>
    </citation>
    <scope>IDENTIFICATION</scope>
    <source>
        <tissue evidence="5">Seedling</tissue>
    </source>
</reference>
<dbReference type="Proteomes" id="UP001652623">
    <property type="component" value="Chromosome 8"/>
</dbReference>
<keyword evidence="2" id="KW-0808">Transferase</keyword>
<evidence type="ECO:0000259" key="3">
    <source>
        <dbReference type="Pfam" id="PF26168"/>
    </source>
</evidence>
<dbReference type="RefSeq" id="XP_015902974.3">
    <property type="nucleotide sequence ID" value="XM_016047488.3"/>
</dbReference>
<dbReference type="GO" id="GO:1901135">
    <property type="term" value="P:carbohydrate derivative metabolic process"/>
    <property type="evidence" value="ECO:0007669"/>
    <property type="project" value="UniProtKB-ARBA"/>
</dbReference>
<feature type="domain" description="Glycosyltransferase N-terminal" evidence="3">
    <location>
        <begin position="8"/>
        <end position="245"/>
    </location>
</feature>
<evidence type="ECO:0000313" key="4">
    <source>
        <dbReference type="Proteomes" id="UP001652623"/>
    </source>
</evidence>
<keyword evidence="4" id="KW-1185">Reference proteome</keyword>
<dbReference type="SUPFAM" id="SSF53756">
    <property type="entry name" value="UDP-Glycosyltransferase/glycogen phosphorylase"/>
    <property type="match status" value="1"/>
</dbReference>
<name>A0A6P4BIQ5_ZIZJJ</name>
<proteinExistence type="inferred from homology"/>
<dbReference type="AlphaFoldDB" id="A0A6P4BIQ5"/>
<protein>
    <submittedName>
        <fullName evidence="5">UDP-glucosyltransferase 29-like</fullName>
    </submittedName>
</protein>
<dbReference type="PANTHER" id="PTHR48044:SF29">
    <property type="entry name" value="GLYCOSYLTRANSFERASE"/>
    <property type="match status" value="1"/>
</dbReference>
<dbReference type="Pfam" id="PF00201">
    <property type="entry name" value="UDPGT"/>
    <property type="match status" value="1"/>
</dbReference>
<dbReference type="CDD" id="cd03784">
    <property type="entry name" value="GT1_Gtf-like"/>
    <property type="match status" value="1"/>
</dbReference>
<dbReference type="KEGG" id="zju:107435852"/>
<dbReference type="GeneID" id="107435852"/>